<comment type="caution">
    <text evidence="2">The sequence shown here is derived from an EMBL/GenBank/DDBJ whole genome shotgun (WGS) entry which is preliminary data.</text>
</comment>
<dbReference type="Proteomes" id="UP000760494">
    <property type="component" value="Unassembled WGS sequence"/>
</dbReference>
<keyword evidence="1" id="KW-0472">Membrane</keyword>
<accession>A0A9Q9RG13</accession>
<evidence type="ECO:0000313" key="3">
    <source>
        <dbReference type="Proteomes" id="UP000760494"/>
    </source>
</evidence>
<gene>
    <name evidence="2" type="ORF">C2S_13749</name>
</gene>
<protein>
    <submittedName>
        <fullName evidence="2">Uncharacterized protein</fullName>
    </submittedName>
</protein>
<reference evidence="2" key="1">
    <citation type="submission" date="2019-05" db="EMBL/GenBank/DDBJ databases">
        <authorList>
            <person name="Piombo E."/>
        </authorList>
    </citation>
    <scope>NUCLEOTIDE SEQUENCE</scope>
    <source>
        <strain evidence="2">C2S</strain>
    </source>
</reference>
<proteinExistence type="predicted"/>
<sequence>MEKLAGLKTNGRMPWNRPGLCFNIFKDGASITSLYSSRPWLFQSVLYLLIHTVKKKKKKKKKILKCVIVYIVLAGLQTHWLSLADGLQSLVSDTLPPTPCPKMEARSIIV</sequence>
<dbReference type="EMBL" id="CABFJX010000016">
    <property type="protein sequence ID" value="VTT58118.1"/>
    <property type="molecule type" value="Genomic_DNA"/>
</dbReference>
<name>A0A9Q9RG13_FUSFU</name>
<evidence type="ECO:0000313" key="2">
    <source>
        <dbReference type="EMBL" id="VTT58118.1"/>
    </source>
</evidence>
<evidence type="ECO:0000256" key="1">
    <source>
        <dbReference type="SAM" id="Phobius"/>
    </source>
</evidence>
<feature type="transmembrane region" description="Helical" evidence="1">
    <location>
        <begin position="63"/>
        <end position="82"/>
    </location>
</feature>
<organism evidence="2 3">
    <name type="scientific">Fusarium fujikuroi</name>
    <name type="common">Bakanae and foot rot disease fungus</name>
    <name type="synonym">Gibberella fujikuroi</name>
    <dbReference type="NCBI Taxonomy" id="5127"/>
    <lineage>
        <taxon>Eukaryota</taxon>
        <taxon>Fungi</taxon>
        <taxon>Dikarya</taxon>
        <taxon>Ascomycota</taxon>
        <taxon>Pezizomycotina</taxon>
        <taxon>Sordariomycetes</taxon>
        <taxon>Hypocreomycetidae</taxon>
        <taxon>Hypocreales</taxon>
        <taxon>Nectriaceae</taxon>
        <taxon>Fusarium</taxon>
        <taxon>Fusarium fujikuroi species complex</taxon>
    </lineage>
</organism>
<keyword evidence="1" id="KW-1133">Transmembrane helix</keyword>
<keyword evidence="1" id="KW-0812">Transmembrane</keyword>
<dbReference type="AlphaFoldDB" id="A0A9Q9RG13"/>